<name>A0AAD8UUE5_BABGI</name>
<dbReference type="Proteomes" id="UP001230268">
    <property type="component" value="Unassembled WGS sequence"/>
</dbReference>
<evidence type="ECO:0000313" key="1">
    <source>
        <dbReference type="EMBL" id="KAK1444732.1"/>
    </source>
</evidence>
<comment type="caution">
    <text evidence="1">The sequence shown here is derived from an EMBL/GenBank/DDBJ whole genome shotgun (WGS) entry which is preliminary data.</text>
</comment>
<dbReference type="EMBL" id="JAVEPI010000001">
    <property type="protein sequence ID" value="KAK1444732.1"/>
    <property type="molecule type" value="Genomic_DNA"/>
</dbReference>
<accession>A0AAD8UUE5</accession>
<protein>
    <submittedName>
        <fullName evidence="1">Uncharacterized protein</fullName>
    </submittedName>
</protein>
<evidence type="ECO:0000313" key="2">
    <source>
        <dbReference type="Proteomes" id="UP001230268"/>
    </source>
</evidence>
<gene>
    <name evidence="1" type="ORF">BgAZ_106380</name>
</gene>
<proteinExistence type="predicted"/>
<dbReference type="AlphaFoldDB" id="A0AAD8UUE5"/>
<sequence length="180" mass="20386">MDDSIQQSINEIGHNISCLHLYSGSQLDDVFRLSHLFPYSKFVNDMRGISINLGNFFSSYIPLLDSFHVAPVKPPVSEETVSYADKILVADLFTIGKSEDTLGRWRELKRDFNSVSASLAERENITTVVESHNELLQELVNRTVDFEKPQKHSEANPSLKLGVKRSRVNKDLEAYLSSIK</sequence>
<organism evidence="1 2">
    <name type="scientific">Babesia gibsoni</name>
    <dbReference type="NCBI Taxonomy" id="33632"/>
    <lineage>
        <taxon>Eukaryota</taxon>
        <taxon>Sar</taxon>
        <taxon>Alveolata</taxon>
        <taxon>Apicomplexa</taxon>
        <taxon>Aconoidasida</taxon>
        <taxon>Piroplasmida</taxon>
        <taxon>Babesiidae</taxon>
        <taxon>Babesia</taxon>
    </lineage>
</organism>
<keyword evidence="2" id="KW-1185">Reference proteome</keyword>
<reference evidence="1" key="1">
    <citation type="submission" date="2023-08" db="EMBL/GenBank/DDBJ databases">
        <title>Draft sequence of the Babesia gibsoni genome.</title>
        <authorList>
            <person name="Yamagishi J.Y."/>
            <person name="Xuan X.X."/>
        </authorList>
    </citation>
    <scope>NUCLEOTIDE SEQUENCE</scope>
    <source>
        <strain evidence="1">Azabu</strain>
    </source>
</reference>